<evidence type="ECO:0000256" key="1">
    <source>
        <dbReference type="SAM" id="MobiDB-lite"/>
    </source>
</evidence>
<dbReference type="PANTHER" id="PTHR33973:SF4">
    <property type="entry name" value="OS07G0153300 PROTEIN"/>
    <property type="match status" value="1"/>
</dbReference>
<dbReference type="Proteomes" id="UP000693970">
    <property type="component" value="Unassembled WGS sequence"/>
</dbReference>
<reference evidence="3" key="1">
    <citation type="journal article" date="2021" name="Sci. Rep.">
        <title>Diploid genomic architecture of Nitzschia inconspicua, an elite biomass production diatom.</title>
        <authorList>
            <person name="Oliver A."/>
            <person name="Podell S."/>
            <person name="Pinowska A."/>
            <person name="Traller J.C."/>
            <person name="Smith S.R."/>
            <person name="McClure R."/>
            <person name="Beliaev A."/>
            <person name="Bohutskyi P."/>
            <person name="Hill E.A."/>
            <person name="Rabines A."/>
            <person name="Zheng H."/>
            <person name="Allen L.Z."/>
            <person name="Kuo A."/>
            <person name="Grigoriev I.V."/>
            <person name="Allen A.E."/>
            <person name="Hazlebeck D."/>
            <person name="Allen E.E."/>
        </authorList>
    </citation>
    <scope>NUCLEOTIDE SEQUENCE</scope>
    <source>
        <strain evidence="3">Hildebrandi</strain>
    </source>
</reference>
<comment type="caution">
    <text evidence="3">The sequence shown here is derived from an EMBL/GenBank/DDBJ whole genome shotgun (WGS) entry which is preliminary data.</text>
</comment>
<dbReference type="EMBL" id="JAGRRH010000034">
    <property type="protein sequence ID" value="KAG7339452.1"/>
    <property type="molecule type" value="Genomic_DNA"/>
</dbReference>
<feature type="region of interest" description="Disordered" evidence="1">
    <location>
        <begin position="339"/>
        <end position="372"/>
    </location>
</feature>
<feature type="region of interest" description="Disordered" evidence="1">
    <location>
        <begin position="111"/>
        <end position="137"/>
    </location>
</feature>
<feature type="compositionally biased region" description="Low complexity" evidence="1">
    <location>
        <begin position="344"/>
        <end position="356"/>
    </location>
</feature>
<name>A0A9K3PWL0_9STRA</name>
<dbReference type="OrthoDB" id="3340520at2759"/>
<evidence type="ECO:0000313" key="3">
    <source>
        <dbReference type="EMBL" id="KAG7362487.1"/>
    </source>
</evidence>
<keyword evidence="4" id="KW-1185">Reference proteome</keyword>
<feature type="region of interest" description="Disordered" evidence="1">
    <location>
        <begin position="290"/>
        <end position="325"/>
    </location>
</feature>
<protein>
    <submittedName>
        <fullName evidence="3">DUF1365 domain containing protein</fullName>
    </submittedName>
</protein>
<dbReference type="PANTHER" id="PTHR33973">
    <property type="entry name" value="OS07G0153300 PROTEIN"/>
    <property type="match status" value="1"/>
</dbReference>
<gene>
    <name evidence="2" type="ORF">IV203_024822</name>
    <name evidence="3" type="ORF">IV203_025371</name>
</gene>
<sequence length="484" mass="55286">MMFLLTVVGWTALVMLFLAVVFFVVVPLVLCGIATIIPSPPSRISQLQHSTLYVGRVWHTRFQPKKHAFQYPIFMFALDLTELDGFRQTLWPLVPYILNIRPHMDHLKNGEGLGMKQNTTKTKPTTVTSTRTNNNNPSPSSIDFLDRILRLVAERTNHKFRPTSTTHRVIVLTHLCYYGYNFNPVSFYYIVNVQNGIIDAMVGEVSNTPWLEMYCYVLHPDSTDQVTVTVTPTTTTTTKTTTTTTDAATTATLPQQDKYFYSFPKTFHVSPFMEMDYWYDWTFLGIPQPIHKQSQQTPDNNNNKNNNNKNESITSSSSSSSTKISTVAKEQLCVINTLRRRSKTTTNTNDNNNNNKNNDKNNDDGTTIINSNNNHNTNPVVFTAKLFMDARQITPWTVTWQMMCFPTFCLLIQIWIHYQAFVLFLKGIVYVPHPMGSETIPSKFIATIMVPFFAIQEYIQTKTTTKTTTTTTSTMTPTIKNKMM</sequence>
<dbReference type="Pfam" id="PF07103">
    <property type="entry name" value="DUF1365"/>
    <property type="match status" value="2"/>
</dbReference>
<reference evidence="3" key="2">
    <citation type="submission" date="2021-04" db="EMBL/GenBank/DDBJ databases">
        <authorList>
            <person name="Podell S."/>
        </authorList>
    </citation>
    <scope>NUCLEOTIDE SEQUENCE</scope>
    <source>
        <strain evidence="3">Hildebrandi</strain>
    </source>
</reference>
<dbReference type="AlphaFoldDB" id="A0A9K3PWL0"/>
<dbReference type="InterPro" id="IPR010775">
    <property type="entry name" value="DUF1365"/>
</dbReference>
<proteinExistence type="predicted"/>
<evidence type="ECO:0000313" key="4">
    <source>
        <dbReference type="Proteomes" id="UP000693970"/>
    </source>
</evidence>
<accession>A0A9K3PWL0</accession>
<organism evidence="3 4">
    <name type="scientific">Nitzschia inconspicua</name>
    <dbReference type="NCBI Taxonomy" id="303405"/>
    <lineage>
        <taxon>Eukaryota</taxon>
        <taxon>Sar</taxon>
        <taxon>Stramenopiles</taxon>
        <taxon>Ochrophyta</taxon>
        <taxon>Bacillariophyta</taxon>
        <taxon>Bacillariophyceae</taxon>
        <taxon>Bacillariophycidae</taxon>
        <taxon>Bacillariales</taxon>
        <taxon>Bacillariaceae</taxon>
        <taxon>Nitzschia</taxon>
    </lineage>
</organism>
<feature type="compositionally biased region" description="Low complexity" evidence="1">
    <location>
        <begin position="300"/>
        <end position="325"/>
    </location>
</feature>
<evidence type="ECO:0000313" key="2">
    <source>
        <dbReference type="EMBL" id="KAG7339452.1"/>
    </source>
</evidence>
<feature type="compositionally biased region" description="Low complexity" evidence="1">
    <location>
        <begin position="118"/>
        <end position="137"/>
    </location>
</feature>
<dbReference type="EMBL" id="JAGRRH010000011">
    <property type="protein sequence ID" value="KAG7362487.1"/>
    <property type="molecule type" value="Genomic_DNA"/>
</dbReference>